<protein>
    <recommendedName>
        <fullName evidence="5">Xylanolytic transcriptional activator regulatory domain-containing protein</fullName>
    </recommendedName>
</protein>
<evidence type="ECO:0000313" key="6">
    <source>
        <dbReference type="EMBL" id="KAF2727554.1"/>
    </source>
</evidence>
<comment type="caution">
    <text evidence="6">The sequence shown here is derived from an EMBL/GenBank/DDBJ whole genome shotgun (WGS) entry which is preliminary data.</text>
</comment>
<dbReference type="AlphaFoldDB" id="A0A9P4QJD9"/>
<feature type="region of interest" description="Disordered" evidence="4">
    <location>
        <begin position="22"/>
        <end position="52"/>
    </location>
</feature>
<keyword evidence="3" id="KW-0539">Nucleus</keyword>
<evidence type="ECO:0000256" key="4">
    <source>
        <dbReference type="SAM" id="MobiDB-lite"/>
    </source>
</evidence>
<reference evidence="6" key="1">
    <citation type="journal article" date="2020" name="Stud. Mycol.">
        <title>101 Dothideomycetes genomes: a test case for predicting lifestyles and emergence of pathogens.</title>
        <authorList>
            <person name="Haridas S."/>
            <person name="Albert R."/>
            <person name="Binder M."/>
            <person name="Bloem J."/>
            <person name="Labutti K."/>
            <person name="Salamov A."/>
            <person name="Andreopoulos B."/>
            <person name="Baker S."/>
            <person name="Barry K."/>
            <person name="Bills G."/>
            <person name="Bluhm B."/>
            <person name="Cannon C."/>
            <person name="Castanera R."/>
            <person name="Culley D."/>
            <person name="Daum C."/>
            <person name="Ezra D."/>
            <person name="Gonzalez J."/>
            <person name="Henrissat B."/>
            <person name="Kuo A."/>
            <person name="Liang C."/>
            <person name="Lipzen A."/>
            <person name="Lutzoni F."/>
            <person name="Magnuson J."/>
            <person name="Mondo S."/>
            <person name="Nolan M."/>
            <person name="Ohm R."/>
            <person name="Pangilinan J."/>
            <person name="Park H.-J."/>
            <person name="Ramirez L."/>
            <person name="Alfaro M."/>
            <person name="Sun H."/>
            <person name="Tritt A."/>
            <person name="Yoshinaga Y."/>
            <person name="Zwiers L.-H."/>
            <person name="Turgeon B."/>
            <person name="Goodwin S."/>
            <person name="Spatafora J."/>
            <person name="Crous P."/>
            <person name="Grigoriev I."/>
        </authorList>
    </citation>
    <scope>NUCLEOTIDE SEQUENCE</scope>
    <source>
        <strain evidence="6">CBS 125425</strain>
    </source>
</reference>
<keyword evidence="1" id="KW-0805">Transcription regulation</keyword>
<name>A0A9P4QJD9_9PLEO</name>
<evidence type="ECO:0000256" key="3">
    <source>
        <dbReference type="ARBA" id="ARBA00023242"/>
    </source>
</evidence>
<evidence type="ECO:0000259" key="5">
    <source>
        <dbReference type="SMART" id="SM00906"/>
    </source>
</evidence>
<dbReference type="CDD" id="cd12148">
    <property type="entry name" value="fungal_TF_MHR"/>
    <property type="match status" value="1"/>
</dbReference>
<evidence type="ECO:0000256" key="2">
    <source>
        <dbReference type="ARBA" id="ARBA00023163"/>
    </source>
</evidence>
<feature type="compositionally biased region" description="Polar residues" evidence="4">
    <location>
        <begin position="31"/>
        <end position="49"/>
    </location>
</feature>
<dbReference type="GO" id="GO:0006351">
    <property type="term" value="P:DNA-templated transcription"/>
    <property type="evidence" value="ECO:0007669"/>
    <property type="project" value="InterPro"/>
</dbReference>
<sequence length="621" mass="68312">MIFPESNASAKSNHMAAMRPQAVPIGDSLTPPRSSESTPMELDTASTISPPLGHDRLSSLSKALLDAFPSQEDSDLICDEVGKATQLFFKMNTTSRTQLDSNGSAAKDVRPHARMHPVFLAKRMLTVALCIQNLWPQLPPLSEPPRQIMERMVQAAVDLVTTNEDLFGYAETLECIILEGLYKCNTGSLRKSWLAIRRSLSAAQLMGLHRKKPPRLKVLDPDTRIDAHFTWFRLQYTDRMLCLVLGLPQSSASKELTPKSPETEISNLEYTHATVAARILERNESDPAQDDYALTEAIDTQMLDAANELEPKFWLPVNFSNMRNGSSETFWESMRFMDQLHHHILLVQLHLPYLCSRTGHLPSNSTGITSHQVAYSKLACTSAAREILTRFAAFRSFNNITASCRCADFIALVAAMALLLAHLDGHRETHGSLLKHQRVGDRAMMIQVLESMDYIAKYNDDALTAESATLLHRLMDVEEEAAQALKAGGATVEIGTTLELSIPPLGSVVVSRNGIISVGDDTSKQILEVPSRIELTSDIPGGPSDSVHVANFDFFRDISRPLPDPTILPSTPLSEQQKFGPALVAGVEDWAFQGVDAAFFDSLMRGSGSVFGEGNNDLTGL</sequence>
<dbReference type="GO" id="GO:0008270">
    <property type="term" value="F:zinc ion binding"/>
    <property type="evidence" value="ECO:0007669"/>
    <property type="project" value="InterPro"/>
</dbReference>
<keyword evidence="2" id="KW-0804">Transcription</keyword>
<accession>A0A9P4QJD9</accession>
<dbReference type="PANTHER" id="PTHR47840:SF1">
    <property type="entry name" value="ZN(II)2CYS6 TRANSCRIPTION FACTOR (EUROFUNG)"/>
    <property type="match status" value="1"/>
</dbReference>
<organism evidence="6 7">
    <name type="scientific">Polyplosphaeria fusca</name>
    <dbReference type="NCBI Taxonomy" id="682080"/>
    <lineage>
        <taxon>Eukaryota</taxon>
        <taxon>Fungi</taxon>
        <taxon>Dikarya</taxon>
        <taxon>Ascomycota</taxon>
        <taxon>Pezizomycotina</taxon>
        <taxon>Dothideomycetes</taxon>
        <taxon>Pleosporomycetidae</taxon>
        <taxon>Pleosporales</taxon>
        <taxon>Tetraplosphaeriaceae</taxon>
        <taxon>Polyplosphaeria</taxon>
    </lineage>
</organism>
<dbReference type="EMBL" id="ML996325">
    <property type="protein sequence ID" value="KAF2727554.1"/>
    <property type="molecule type" value="Genomic_DNA"/>
</dbReference>
<dbReference type="PANTHER" id="PTHR47840">
    <property type="entry name" value="ZN(II)2CYS6 TRANSCRIPTION FACTOR (EUROFUNG)-RELATED"/>
    <property type="match status" value="1"/>
</dbReference>
<proteinExistence type="predicted"/>
<evidence type="ECO:0000313" key="7">
    <source>
        <dbReference type="Proteomes" id="UP000799444"/>
    </source>
</evidence>
<dbReference type="GO" id="GO:0003677">
    <property type="term" value="F:DNA binding"/>
    <property type="evidence" value="ECO:0007669"/>
    <property type="project" value="InterPro"/>
</dbReference>
<evidence type="ECO:0000256" key="1">
    <source>
        <dbReference type="ARBA" id="ARBA00023015"/>
    </source>
</evidence>
<dbReference type="OrthoDB" id="5392779at2759"/>
<dbReference type="SMART" id="SM00906">
    <property type="entry name" value="Fungal_trans"/>
    <property type="match status" value="1"/>
</dbReference>
<dbReference type="Proteomes" id="UP000799444">
    <property type="component" value="Unassembled WGS sequence"/>
</dbReference>
<gene>
    <name evidence="6" type="ORF">EJ04DRAFT_557304</name>
</gene>
<keyword evidence="7" id="KW-1185">Reference proteome</keyword>
<dbReference type="InterPro" id="IPR007219">
    <property type="entry name" value="XnlR_reg_dom"/>
</dbReference>
<feature type="domain" description="Xylanolytic transcriptional activator regulatory" evidence="5">
    <location>
        <begin position="192"/>
        <end position="267"/>
    </location>
</feature>